<evidence type="ECO:0000256" key="1">
    <source>
        <dbReference type="SAM" id="Phobius"/>
    </source>
</evidence>
<proteinExistence type="predicted"/>
<dbReference type="EMBL" id="CP113524">
    <property type="protein sequence ID" value="WAJ25086.1"/>
    <property type="molecule type" value="Genomic_DNA"/>
</dbReference>
<dbReference type="RefSeq" id="WP_197029663.1">
    <property type="nucleotide sequence ID" value="NZ_CP113524.1"/>
</dbReference>
<sequence length="57" mass="6669">MDKFLKNEWSYLEKKLIVSTFFLSGVVIGFLIAPIKKGIYCGNNNHITIHKKKKYHN</sequence>
<keyword evidence="1" id="KW-1133">Transmembrane helix</keyword>
<protein>
    <submittedName>
        <fullName evidence="2">Uncharacterized protein</fullName>
    </submittedName>
</protein>
<name>A0ABY7AHX6_9FIRM</name>
<keyword evidence="1" id="KW-0472">Membrane</keyword>
<dbReference type="Proteomes" id="UP001163115">
    <property type="component" value="Chromosome"/>
</dbReference>
<organism evidence="2 3">
    <name type="scientific">Lacrimispora xylanolytica</name>
    <dbReference type="NCBI Taxonomy" id="29375"/>
    <lineage>
        <taxon>Bacteria</taxon>
        <taxon>Bacillati</taxon>
        <taxon>Bacillota</taxon>
        <taxon>Clostridia</taxon>
        <taxon>Lachnospirales</taxon>
        <taxon>Lachnospiraceae</taxon>
        <taxon>Lacrimispora</taxon>
    </lineage>
</organism>
<keyword evidence="3" id="KW-1185">Reference proteome</keyword>
<evidence type="ECO:0000313" key="2">
    <source>
        <dbReference type="EMBL" id="WAJ25086.1"/>
    </source>
</evidence>
<accession>A0ABY7AHX6</accession>
<feature type="transmembrane region" description="Helical" evidence="1">
    <location>
        <begin position="16"/>
        <end position="35"/>
    </location>
</feature>
<reference evidence="2" key="1">
    <citation type="submission" date="2022-11" db="EMBL/GenBank/DDBJ databases">
        <title>Lacrimispora xylanolytica sy1, complete genome.</title>
        <authorList>
            <person name="Choi S."/>
        </authorList>
    </citation>
    <scope>NUCLEOTIDE SEQUENCE</scope>
    <source>
        <strain evidence="2">Sy1</strain>
    </source>
</reference>
<gene>
    <name evidence="2" type="ORF">OW255_06130</name>
</gene>
<keyword evidence="1" id="KW-0812">Transmembrane</keyword>
<evidence type="ECO:0000313" key="3">
    <source>
        <dbReference type="Proteomes" id="UP001163115"/>
    </source>
</evidence>